<reference evidence="1" key="1">
    <citation type="journal article" date="2020" name="New Phytol.">
        <title>Comparative genomics reveals dynamic genome evolution in host specialist ectomycorrhizal fungi.</title>
        <authorList>
            <person name="Lofgren L.A."/>
            <person name="Nguyen N.H."/>
            <person name="Vilgalys R."/>
            <person name="Ruytinx J."/>
            <person name="Liao H.L."/>
            <person name="Branco S."/>
            <person name="Kuo A."/>
            <person name="LaButti K."/>
            <person name="Lipzen A."/>
            <person name="Andreopoulos W."/>
            <person name="Pangilinan J."/>
            <person name="Riley R."/>
            <person name="Hundley H."/>
            <person name="Na H."/>
            <person name="Barry K."/>
            <person name="Grigoriev I.V."/>
            <person name="Stajich J.E."/>
            <person name="Kennedy P.G."/>
        </authorList>
    </citation>
    <scope>NUCLEOTIDE SEQUENCE</scope>
    <source>
        <strain evidence="1">DOB743</strain>
    </source>
</reference>
<comment type="caution">
    <text evidence="1">The sequence shown here is derived from an EMBL/GenBank/DDBJ whole genome shotgun (WGS) entry which is preliminary data.</text>
</comment>
<sequence>MLEMASENDQLNGNDRKEQALACTISSTQRKIDKAKLIGSSKEYMADDDKNAAEEHMYTFVIDPMLLDEEPISAKVEHVPKPMYTTRMTSVTVVEKPNPPKKAKFEPVLLTSSKPNLMAANMETKPKTGSQCNFGSIVIALITNFLAASKDDENDNENDNDTKHKQALTTYFLECWPFLYEDPKTHDTNKIYRLVFMLELIESAHINMIAGFLNVPALNIDALQLKSMQAVIAASAAALKCAFNFAAKPKVFVDDLSTGTSSMKGSNKACKIPLKHNNTDKVWGEYTANTITLVHQCQEAAKKLKSAPVEELKPKGKCPLLSLYLLHINVSSS</sequence>
<dbReference type="AlphaFoldDB" id="A0A9P6ZEU1"/>
<name>A0A9P6ZEU1_9AGAM</name>
<dbReference type="Proteomes" id="UP000714275">
    <property type="component" value="Unassembled WGS sequence"/>
</dbReference>
<keyword evidence="2" id="KW-1185">Reference proteome</keyword>
<protein>
    <submittedName>
        <fullName evidence="1">Uncharacterized protein</fullName>
    </submittedName>
</protein>
<proteinExistence type="predicted"/>
<organism evidence="1 2">
    <name type="scientific">Suillus placidus</name>
    <dbReference type="NCBI Taxonomy" id="48579"/>
    <lineage>
        <taxon>Eukaryota</taxon>
        <taxon>Fungi</taxon>
        <taxon>Dikarya</taxon>
        <taxon>Basidiomycota</taxon>
        <taxon>Agaricomycotina</taxon>
        <taxon>Agaricomycetes</taxon>
        <taxon>Agaricomycetidae</taxon>
        <taxon>Boletales</taxon>
        <taxon>Suillineae</taxon>
        <taxon>Suillaceae</taxon>
        <taxon>Suillus</taxon>
    </lineage>
</organism>
<evidence type="ECO:0000313" key="1">
    <source>
        <dbReference type="EMBL" id="KAG1761003.1"/>
    </source>
</evidence>
<accession>A0A9P6ZEU1</accession>
<dbReference type="EMBL" id="JABBWD010000407">
    <property type="protein sequence ID" value="KAG1761003.1"/>
    <property type="molecule type" value="Genomic_DNA"/>
</dbReference>
<gene>
    <name evidence="1" type="ORF">EV702DRAFT_1053248</name>
</gene>
<evidence type="ECO:0000313" key="2">
    <source>
        <dbReference type="Proteomes" id="UP000714275"/>
    </source>
</evidence>
<dbReference type="OrthoDB" id="2668018at2759"/>